<evidence type="ECO:0000313" key="1">
    <source>
        <dbReference type="EMBL" id="GHF45378.1"/>
    </source>
</evidence>
<name>A0A7W8NS51_9DEIO</name>
<dbReference type="Gene3D" id="3.40.50.2020">
    <property type="match status" value="1"/>
</dbReference>
<proteinExistence type="predicted"/>
<dbReference type="Proteomes" id="UP000619376">
    <property type="component" value="Unassembled WGS sequence"/>
</dbReference>
<organism evidence="2 3">
    <name type="scientific">Deinococcus metalli</name>
    <dbReference type="NCBI Taxonomy" id="1141878"/>
    <lineage>
        <taxon>Bacteria</taxon>
        <taxon>Thermotogati</taxon>
        <taxon>Deinococcota</taxon>
        <taxon>Deinococci</taxon>
        <taxon>Deinococcales</taxon>
        <taxon>Deinococcaceae</taxon>
        <taxon>Deinococcus</taxon>
    </lineage>
</organism>
<reference evidence="1" key="4">
    <citation type="submission" date="2024-05" db="EMBL/GenBank/DDBJ databases">
        <authorList>
            <person name="Sun Q."/>
            <person name="Zhou Y."/>
        </authorList>
    </citation>
    <scope>NUCLEOTIDE SEQUENCE</scope>
    <source>
        <strain evidence="1">CGMCC 1.18437</strain>
    </source>
</reference>
<dbReference type="InterPro" id="IPR000836">
    <property type="entry name" value="PRTase_dom"/>
</dbReference>
<reference evidence="1" key="1">
    <citation type="journal article" date="2014" name="Int. J. Syst. Evol. Microbiol.">
        <title>Complete genome of a new Firmicutes species belonging to the dominant human colonic microbiota ('Ruminococcus bicirculans') reveals two chromosomes and a selective capacity to utilize plant glucans.</title>
        <authorList>
            <consortium name="NISC Comparative Sequencing Program"/>
            <person name="Wegmann U."/>
            <person name="Louis P."/>
            <person name="Goesmann A."/>
            <person name="Henrissat B."/>
            <person name="Duncan S.H."/>
            <person name="Flint H.J."/>
        </authorList>
    </citation>
    <scope>NUCLEOTIDE SEQUENCE</scope>
    <source>
        <strain evidence="1">CGMCC 1.18437</strain>
    </source>
</reference>
<keyword evidence="4" id="KW-1185">Reference proteome</keyword>
<dbReference type="CDD" id="cd06223">
    <property type="entry name" value="PRTases_typeI"/>
    <property type="match status" value="1"/>
</dbReference>
<evidence type="ECO:0000313" key="4">
    <source>
        <dbReference type="Proteomes" id="UP000619376"/>
    </source>
</evidence>
<keyword evidence="2" id="KW-0808">Transferase</keyword>
<dbReference type="EC" id="2.4.2.10" evidence="2"/>
<reference evidence="4" key="2">
    <citation type="journal article" date="2019" name="Int. J. Syst. Evol. Microbiol.">
        <title>The Global Catalogue of Microorganisms (GCM) 10K type strain sequencing project: providing services to taxonomists for standard genome sequencing and annotation.</title>
        <authorList>
            <consortium name="The Broad Institute Genomics Platform"/>
            <consortium name="The Broad Institute Genome Sequencing Center for Infectious Disease"/>
            <person name="Wu L."/>
            <person name="Ma J."/>
        </authorList>
    </citation>
    <scope>NUCLEOTIDE SEQUENCE [LARGE SCALE GENOMIC DNA]</scope>
    <source>
        <strain evidence="4">CGMCC 1.18437</strain>
    </source>
</reference>
<dbReference type="RefSeq" id="WP_229831952.1">
    <property type="nucleotide sequence ID" value="NZ_BNAJ01000005.1"/>
</dbReference>
<protein>
    <submittedName>
        <fullName evidence="2">Orotate phosphoribosyltransferase</fullName>
        <ecNumber evidence="2">2.4.2.10</ecNumber>
    </submittedName>
</protein>
<dbReference type="AlphaFoldDB" id="A0A7W8NS51"/>
<keyword evidence="2" id="KW-0328">Glycosyltransferase</keyword>
<gene>
    <name evidence="1" type="ORF">GCM10017781_22210</name>
    <name evidence="2" type="ORF">HNQ07_002256</name>
</gene>
<accession>A0A7W8NS51</accession>
<reference evidence="2 3" key="3">
    <citation type="submission" date="2020-08" db="EMBL/GenBank/DDBJ databases">
        <title>Genomic Encyclopedia of Type Strains, Phase IV (KMG-IV): sequencing the most valuable type-strain genomes for metagenomic binning, comparative biology and taxonomic classification.</title>
        <authorList>
            <person name="Goeker M."/>
        </authorList>
    </citation>
    <scope>NUCLEOTIDE SEQUENCE [LARGE SCALE GENOMIC DNA]</scope>
    <source>
        <strain evidence="2 3">DSM 27521</strain>
    </source>
</reference>
<dbReference type="Proteomes" id="UP000539473">
    <property type="component" value="Unassembled WGS sequence"/>
</dbReference>
<dbReference type="SUPFAM" id="SSF53271">
    <property type="entry name" value="PRTase-like"/>
    <property type="match status" value="1"/>
</dbReference>
<dbReference type="EMBL" id="JACHFK010000005">
    <property type="protein sequence ID" value="MBB5376792.1"/>
    <property type="molecule type" value="Genomic_DNA"/>
</dbReference>
<dbReference type="EMBL" id="BNAJ01000005">
    <property type="protein sequence ID" value="GHF45378.1"/>
    <property type="molecule type" value="Genomic_DNA"/>
</dbReference>
<dbReference type="InterPro" id="IPR029057">
    <property type="entry name" value="PRTase-like"/>
</dbReference>
<comment type="caution">
    <text evidence="2">The sequence shown here is derived from an EMBL/GenBank/DDBJ whole genome shotgun (WGS) entry which is preliminary data.</text>
</comment>
<evidence type="ECO:0000313" key="2">
    <source>
        <dbReference type="EMBL" id="MBB5376792.1"/>
    </source>
</evidence>
<evidence type="ECO:0000313" key="3">
    <source>
        <dbReference type="Proteomes" id="UP000539473"/>
    </source>
</evidence>
<sequence length="201" mass="21236">MALLVGLGVTIGGFPVTLGVLDLLRQAGALRPGHTALQGGAHTDGWIDKGAVMRDPGTLDEVALLQAGQLRRAWPDATLLVGLPACGAVLASFVGRHLRWPVAYLLDDEEVTWHRMHVPAAPQQVVIVDDVISTGRGVRRAAAFLRTQGHVVLGASAWVCRAELAELDVVAMTPPPYRTVGAPECPDCAQGQAVVHVGVRE</sequence>
<dbReference type="GO" id="GO:0004588">
    <property type="term" value="F:orotate phosphoribosyltransferase activity"/>
    <property type="evidence" value="ECO:0007669"/>
    <property type="project" value="UniProtKB-EC"/>
</dbReference>